<evidence type="ECO:0000313" key="2">
    <source>
        <dbReference type="EMBL" id="KAG7850277.1"/>
    </source>
</evidence>
<dbReference type="SUPFAM" id="SSF50978">
    <property type="entry name" value="WD40 repeat-like"/>
    <property type="match status" value="1"/>
</dbReference>
<sequence>MLCGMGEGVVTVWRPEMNDFADQISRVRISKEPVESLISALDSEGDHFWAGSFDGTVSKVNTRSGKVVEKRVHSETDEVSFLDLDHEYRLISAGMDRLTIWKEAGDAESSGDDEDENDSVSATSGDVSSEEEEEWTGFGDDEESGNEPDISSAEASCPAGRF</sequence>
<evidence type="ECO:0000256" key="1">
    <source>
        <dbReference type="SAM" id="MobiDB-lite"/>
    </source>
</evidence>
<name>A0ABQ7RYT0_PICAN</name>
<feature type="compositionally biased region" description="Acidic residues" evidence="1">
    <location>
        <begin position="128"/>
        <end position="146"/>
    </location>
</feature>
<comment type="caution">
    <text evidence="2">The sequence shown here is derived from an EMBL/GenBank/DDBJ whole genome shotgun (WGS) entry which is preliminary data.</text>
</comment>
<feature type="compositionally biased region" description="Acidic residues" evidence="1">
    <location>
        <begin position="109"/>
        <end position="118"/>
    </location>
</feature>
<accession>A0ABQ7RYT0</accession>
<organism evidence="2 3">
    <name type="scientific">Pichia angusta</name>
    <name type="common">Yeast</name>
    <name type="synonym">Hansenula polymorpha</name>
    <dbReference type="NCBI Taxonomy" id="870730"/>
    <lineage>
        <taxon>Eukaryota</taxon>
        <taxon>Fungi</taxon>
        <taxon>Dikarya</taxon>
        <taxon>Ascomycota</taxon>
        <taxon>Saccharomycotina</taxon>
        <taxon>Pichiomycetes</taxon>
        <taxon>Pichiales</taxon>
        <taxon>Pichiaceae</taxon>
        <taxon>Ogataea</taxon>
    </lineage>
</organism>
<dbReference type="InterPro" id="IPR015943">
    <property type="entry name" value="WD40/YVTN_repeat-like_dom_sf"/>
</dbReference>
<dbReference type="Gene3D" id="2.130.10.10">
    <property type="entry name" value="YVTN repeat-like/Quinoprotein amine dehydrogenase"/>
    <property type="match status" value="1"/>
</dbReference>
<dbReference type="InterPro" id="IPR036322">
    <property type="entry name" value="WD40_repeat_dom_sf"/>
</dbReference>
<proteinExistence type="predicted"/>
<gene>
    <name evidence="2" type="ORF">KL940_001837</name>
</gene>
<feature type="region of interest" description="Disordered" evidence="1">
    <location>
        <begin position="103"/>
        <end position="162"/>
    </location>
</feature>
<dbReference type="Proteomes" id="UP001197328">
    <property type="component" value="Unassembled WGS sequence"/>
</dbReference>
<evidence type="ECO:0000313" key="3">
    <source>
        <dbReference type="Proteomes" id="UP001197328"/>
    </source>
</evidence>
<reference evidence="2 3" key="1">
    <citation type="journal article" date="2021" name="G3 (Bethesda)">
        <title>Genomic diversity, chromosomal rearrangements, and interspecies hybridization in the ogataea polymorpha species complex.</title>
        <authorList>
            <person name="Hanson S.J."/>
            <person name="Cinneide E.O."/>
            <person name="Salzberg L.I."/>
            <person name="Wolfe K.H."/>
            <person name="McGowan J."/>
            <person name="Fitzpatrick D.A."/>
            <person name="Matlin K."/>
        </authorList>
    </citation>
    <scope>NUCLEOTIDE SEQUENCE [LARGE SCALE GENOMIC DNA]</scope>
    <source>
        <strain evidence="2">51-138</strain>
    </source>
</reference>
<protein>
    <submittedName>
        <fullName evidence="2">Uncharacterized protein</fullName>
    </submittedName>
</protein>
<dbReference type="EMBL" id="JAHLVD010000004">
    <property type="protein sequence ID" value="KAG7850277.1"/>
    <property type="molecule type" value="Genomic_DNA"/>
</dbReference>
<keyword evidence="3" id="KW-1185">Reference proteome</keyword>